<reference evidence="2" key="1">
    <citation type="journal article" date="2015" name="Nature">
        <title>Complex archaea that bridge the gap between prokaryotes and eukaryotes.</title>
        <authorList>
            <person name="Spang A."/>
            <person name="Saw J.H."/>
            <person name="Jorgensen S.L."/>
            <person name="Zaremba-Niedzwiedzka K."/>
            <person name="Martijn J."/>
            <person name="Lind A.E."/>
            <person name="van Eijk R."/>
            <person name="Schleper C."/>
            <person name="Guy L."/>
            <person name="Ettema T.J."/>
        </authorList>
    </citation>
    <scope>NUCLEOTIDE SEQUENCE</scope>
</reference>
<accession>A0A0F9PCW0</accession>
<dbReference type="EMBL" id="LAZR01006568">
    <property type="protein sequence ID" value="KKM91207.1"/>
    <property type="molecule type" value="Genomic_DNA"/>
</dbReference>
<dbReference type="AlphaFoldDB" id="A0A0F9PCW0"/>
<dbReference type="PANTHER" id="PTHR43750:SF3">
    <property type="entry name" value="UDP-GLUCOSE 6-DEHYDROGENASE TUAD"/>
    <property type="match status" value="1"/>
</dbReference>
<evidence type="ECO:0000313" key="2">
    <source>
        <dbReference type="EMBL" id="KKM91207.1"/>
    </source>
</evidence>
<name>A0A0F9PCW0_9ZZZZ</name>
<sequence length="118" mass="13241">MTAQEAAFVKYGINSFLATKVTFFNQLYDAVGGNGNHNFNTIIRAMGADPRIGTGHTKVPGFDSKRGFGGACFPKDTKAFTKFSNKLSLLERVIEINNEYRSQYDKDEREEAQNVKYD</sequence>
<dbReference type="InterPro" id="IPR008927">
    <property type="entry name" value="6-PGluconate_DH-like_C_sf"/>
</dbReference>
<protein>
    <recommendedName>
        <fullName evidence="1">UDP-glucose/GDP-mannose dehydrogenase dimerisation domain-containing protein</fullName>
    </recommendedName>
</protein>
<dbReference type="Gene3D" id="1.10.1040.10">
    <property type="entry name" value="N-(1-d-carboxylethyl)-l-norvaline Dehydrogenase, domain 2"/>
    <property type="match status" value="1"/>
</dbReference>
<comment type="caution">
    <text evidence="2">The sequence shown here is derived from an EMBL/GenBank/DDBJ whole genome shotgun (WGS) entry which is preliminary data.</text>
</comment>
<feature type="domain" description="UDP-glucose/GDP-mannose dehydrogenase dimerisation" evidence="1">
    <location>
        <begin position="5"/>
        <end position="98"/>
    </location>
</feature>
<dbReference type="InterPro" id="IPR013328">
    <property type="entry name" value="6PGD_dom2"/>
</dbReference>
<organism evidence="2">
    <name type="scientific">marine sediment metagenome</name>
    <dbReference type="NCBI Taxonomy" id="412755"/>
    <lineage>
        <taxon>unclassified sequences</taxon>
        <taxon>metagenomes</taxon>
        <taxon>ecological metagenomes</taxon>
    </lineage>
</organism>
<evidence type="ECO:0000259" key="1">
    <source>
        <dbReference type="Pfam" id="PF00984"/>
    </source>
</evidence>
<dbReference type="GO" id="GO:0051287">
    <property type="term" value="F:NAD binding"/>
    <property type="evidence" value="ECO:0007669"/>
    <property type="project" value="InterPro"/>
</dbReference>
<dbReference type="InterPro" id="IPR014026">
    <property type="entry name" value="UDP-Glc/GDP-Man_DH_dimer"/>
</dbReference>
<dbReference type="SUPFAM" id="SSF48179">
    <property type="entry name" value="6-phosphogluconate dehydrogenase C-terminal domain-like"/>
    <property type="match status" value="1"/>
</dbReference>
<dbReference type="GO" id="GO:0016616">
    <property type="term" value="F:oxidoreductase activity, acting on the CH-OH group of donors, NAD or NADP as acceptor"/>
    <property type="evidence" value="ECO:0007669"/>
    <property type="project" value="InterPro"/>
</dbReference>
<proteinExistence type="predicted"/>
<dbReference type="Pfam" id="PF00984">
    <property type="entry name" value="UDPG_MGDP_dh"/>
    <property type="match status" value="1"/>
</dbReference>
<gene>
    <name evidence="2" type="ORF">LCGC14_1230990</name>
</gene>
<dbReference type="PANTHER" id="PTHR43750">
    <property type="entry name" value="UDP-GLUCOSE 6-DEHYDROGENASE TUAD"/>
    <property type="match status" value="1"/>
</dbReference>